<dbReference type="EMBL" id="AXCN02001143">
    <property type="status" value="NOT_ANNOTATED_CDS"/>
    <property type="molecule type" value="Genomic_DNA"/>
</dbReference>
<organism evidence="2 3">
    <name type="scientific">Anopheles farauti</name>
    <dbReference type="NCBI Taxonomy" id="69004"/>
    <lineage>
        <taxon>Eukaryota</taxon>
        <taxon>Metazoa</taxon>
        <taxon>Ecdysozoa</taxon>
        <taxon>Arthropoda</taxon>
        <taxon>Hexapoda</taxon>
        <taxon>Insecta</taxon>
        <taxon>Pterygota</taxon>
        <taxon>Neoptera</taxon>
        <taxon>Endopterygota</taxon>
        <taxon>Diptera</taxon>
        <taxon>Nematocera</taxon>
        <taxon>Culicoidea</taxon>
        <taxon>Culicidae</taxon>
        <taxon>Anophelinae</taxon>
        <taxon>Anopheles</taxon>
    </lineage>
</organism>
<sequence length="206" mass="22631">MFCRDDAAARREYPFLLGPLGHIATGGTFFFCAPAAPVHRRGGFQRHLLPIKRPEDEGGTKKFSSLRRRLSTQRSVRRMFPAGTQAPLSALMATVHKDSGLPVEDTHWVVKKGGCGKENFKQLNKEHSDANVPTPGCSIDHGSDGWGGGQGGGKENSQQPRLMTRCDRLKPQGFYLRTCAEDRKKRLAGEKVTESPGLDPKGRTGF</sequence>
<reference evidence="3" key="1">
    <citation type="submission" date="2014-01" db="EMBL/GenBank/DDBJ databases">
        <title>The Genome Sequence of Anopheles farauti FAR1 (V2).</title>
        <authorList>
            <consortium name="The Broad Institute Genomics Platform"/>
            <person name="Neafsey D.E."/>
            <person name="Besansky N."/>
            <person name="Howell P."/>
            <person name="Walton C."/>
            <person name="Young S.K."/>
            <person name="Zeng Q."/>
            <person name="Gargeya S."/>
            <person name="Fitzgerald M."/>
            <person name="Haas B."/>
            <person name="Abouelleil A."/>
            <person name="Allen A.W."/>
            <person name="Alvarado L."/>
            <person name="Arachchi H.M."/>
            <person name="Berlin A.M."/>
            <person name="Chapman S.B."/>
            <person name="Gainer-Dewar J."/>
            <person name="Goldberg J."/>
            <person name="Griggs A."/>
            <person name="Gujja S."/>
            <person name="Hansen M."/>
            <person name="Howarth C."/>
            <person name="Imamovic A."/>
            <person name="Ireland A."/>
            <person name="Larimer J."/>
            <person name="McCowan C."/>
            <person name="Murphy C."/>
            <person name="Pearson M."/>
            <person name="Poon T.W."/>
            <person name="Priest M."/>
            <person name="Roberts A."/>
            <person name="Saif S."/>
            <person name="Shea T."/>
            <person name="Sisk P."/>
            <person name="Sykes S."/>
            <person name="Wortman J."/>
            <person name="Nusbaum C."/>
            <person name="Birren B."/>
        </authorList>
    </citation>
    <scope>NUCLEOTIDE SEQUENCE [LARGE SCALE GENOMIC DNA]</scope>
    <source>
        <strain evidence="3">FAR1</strain>
    </source>
</reference>
<dbReference type="EnsemblMetazoa" id="AFAF002376-RA">
    <property type="protein sequence ID" value="AFAF002376-PA"/>
    <property type="gene ID" value="AFAF002376"/>
</dbReference>
<accession>A0A182Q3J6</accession>
<reference evidence="2" key="2">
    <citation type="submission" date="2020-05" db="UniProtKB">
        <authorList>
            <consortium name="EnsemblMetazoa"/>
        </authorList>
    </citation>
    <scope>IDENTIFICATION</scope>
    <source>
        <strain evidence="2">FAR1</strain>
    </source>
</reference>
<feature type="region of interest" description="Disordered" evidence="1">
    <location>
        <begin position="139"/>
        <end position="161"/>
    </location>
</feature>
<evidence type="ECO:0000256" key="1">
    <source>
        <dbReference type="SAM" id="MobiDB-lite"/>
    </source>
</evidence>
<feature type="compositionally biased region" description="Gly residues" evidence="1">
    <location>
        <begin position="144"/>
        <end position="154"/>
    </location>
</feature>
<proteinExistence type="predicted"/>
<feature type="region of interest" description="Disordered" evidence="1">
    <location>
        <begin position="185"/>
        <end position="206"/>
    </location>
</feature>
<name>A0A182Q3J6_9DIPT</name>
<dbReference type="VEuPathDB" id="VectorBase:AFAF002376"/>
<protein>
    <submittedName>
        <fullName evidence="2">Uncharacterized protein</fullName>
    </submittedName>
</protein>
<keyword evidence="3" id="KW-1185">Reference proteome</keyword>
<dbReference type="Proteomes" id="UP000075886">
    <property type="component" value="Unassembled WGS sequence"/>
</dbReference>
<evidence type="ECO:0000313" key="2">
    <source>
        <dbReference type="EnsemblMetazoa" id="AFAF002376-PA"/>
    </source>
</evidence>
<evidence type="ECO:0000313" key="3">
    <source>
        <dbReference type="Proteomes" id="UP000075886"/>
    </source>
</evidence>
<dbReference type="AlphaFoldDB" id="A0A182Q3J6"/>